<feature type="compositionally biased region" description="Low complexity" evidence="10">
    <location>
        <begin position="889"/>
        <end position="901"/>
    </location>
</feature>
<evidence type="ECO:0000313" key="13">
    <source>
        <dbReference type="EMBL" id="CAF4060129.1"/>
    </source>
</evidence>
<dbReference type="PANTHER" id="PTHR45639:SF3">
    <property type="entry name" value="HYPOXIA UP-REGULATED PROTEIN 1"/>
    <property type="match status" value="1"/>
</dbReference>
<keyword evidence="11" id="KW-1133">Transmembrane helix</keyword>
<feature type="region of interest" description="Disordered" evidence="10">
    <location>
        <begin position="607"/>
        <end position="664"/>
    </location>
</feature>
<dbReference type="PRINTS" id="PR00301">
    <property type="entry name" value="HEATSHOCK70"/>
</dbReference>
<evidence type="ECO:0000256" key="2">
    <source>
        <dbReference type="ARBA" id="ARBA00007381"/>
    </source>
</evidence>
<dbReference type="GO" id="GO:0030968">
    <property type="term" value="P:endoplasmic reticulum unfolded protein response"/>
    <property type="evidence" value="ECO:0007669"/>
    <property type="project" value="TreeGrafter"/>
</dbReference>
<keyword evidence="5" id="KW-0256">Endoplasmic reticulum</keyword>
<dbReference type="AlphaFoldDB" id="A0A819PBY1"/>
<feature type="coiled-coil region" evidence="9">
    <location>
        <begin position="763"/>
        <end position="790"/>
    </location>
</feature>
<comment type="caution">
    <text evidence="12">The sequence shown here is derived from an EMBL/GenBank/DDBJ whole genome shotgun (WGS) entry which is preliminary data.</text>
</comment>
<dbReference type="PANTHER" id="PTHR45639">
    <property type="entry name" value="HSC70CB, ISOFORM G-RELATED"/>
    <property type="match status" value="1"/>
</dbReference>
<protein>
    <recommendedName>
        <fullName evidence="8">Hypoxia up-regulated protein 1</fullName>
    </recommendedName>
</protein>
<dbReference type="Proteomes" id="UP000663866">
    <property type="component" value="Unassembled WGS sequence"/>
</dbReference>
<dbReference type="Gene3D" id="1.20.1270.10">
    <property type="match status" value="1"/>
</dbReference>
<evidence type="ECO:0000256" key="9">
    <source>
        <dbReference type="SAM" id="Coils"/>
    </source>
</evidence>
<evidence type="ECO:0000256" key="1">
    <source>
        <dbReference type="ARBA" id="ARBA00004319"/>
    </source>
</evidence>
<evidence type="ECO:0000256" key="8">
    <source>
        <dbReference type="ARBA" id="ARBA00040503"/>
    </source>
</evidence>
<dbReference type="Proteomes" id="UP000663842">
    <property type="component" value="Unassembled WGS sequence"/>
</dbReference>
<feature type="transmembrane region" description="Helical" evidence="11">
    <location>
        <begin position="21"/>
        <end position="43"/>
    </location>
</feature>
<dbReference type="Gene3D" id="3.30.30.30">
    <property type="match status" value="1"/>
</dbReference>
<evidence type="ECO:0000256" key="10">
    <source>
        <dbReference type="SAM" id="MobiDB-lite"/>
    </source>
</evidence>
<keyword evidence="3" id="KW-0732">Signal</keyword>
<evidence type="ECO:0000256" key="11">
    <source>
        <dbReference type="SAM" id="Phobius"/>
    </source>
</evidence>
<sequence length="938" mass="107239">MHSNTFAYDENHQSKHIKQAIVIMIRSQLIIFACLIFATSTVFTADSLAVMSIDLGTEFTKIAVVKPGIPMEIVLNKESRRKTPVIVAIKGKDREFGEAAISRSTKIPAQSYMYLRELVGKSLNNPIIEQYLKRFPYYKLNIDRHSSQLVFEHDSETNYTVEELLSMILKKAREYATDFAEQSVDSAVVTVPPYFTQSERRAIKRACELANIKVLQLMNDNTAVALNYGIYRRKDFNATGSTYLFYDMGAQSTTCTIATFNVVKTKEHGYVEEVPQLTIKAVAFDRDLGGLEFQIRLRDYFAKKFHEKHPKIDLYKHPKALTKLFREAERAKHVLSANVEYTAQVEGLIDDIDFKHQTTREEFENLCTNLFERIKRPVQEVLATSGIKLSEIQQVLLFGGATRIPRVQNELTKVLGGVELGKSLNTDEAAAMGAVFQATALTKGYRVKKFLVKDFNQYPINVKFERQNDDSDQRIFDKTLFNRNNTFPHRKVMTFNKHTDDFSFDVYYGNLTDLSLIDRRALGQTDLSRIDVTGVRTAYDKYKDTMESKGIKAHFELDDSSLLVLTRIEFVFERKDNDTDKNNTVTTDEQSTLSKIRSKISSFFKSKTVDDGTKKGDEVEQNKETKTTSDEPSTKPVDNNGTTNTTNDTSTTTTAPTPTTPRQMSAREPLKFKIVLLDYPDPSEEAQTESRQKLSDLDAHDRELLALATAKNNLETFIYDARDKLEHDQRYKKATTSHERTKINEKLAEADAWLWEDGINADVKALKSKLDELKTLTKSLKIRVREVELRPKKLQELKDTLNMTEHFFRATRSVLFKTDTDEKPFTDAELKYLEKTIKDTYTWLDQVLAEFAKLSPTDTPKYLSTDIDDKINVLKRETNYLLNKAQRFVPKPKTTTPKVPVNNQNKADDDKSSTTSTPEPEETTTVTPPSTEDQHKDL</sequence>
<keyword evidence="11" id="KW-0812">Transmembrane</keyword>
<keyword evidence="6" id="KW-0067">ATP-binding</keyword>
<organism evidence="12 14">
    <name type="scientific">Rotaria magnacalcarata</name>
    <dbReference type="NCBI Taxonomy" id="392030"/>
    <lineage>
        <taxon>Eukaryota</taxon>
        <taxon>Metazoa</taxon>
        <taxon>Spiralia</taxon>
        <taxon>Gnathifera</taxon>
        <taxon>Rotifera</taxon>
        <taxon>Eurotatoria</taxon>
        <taxon>Bdelloidea</taxon>
        <taxon>Philodinida</taxon>
        <taxon>Philodinidae</taxon>
        <taxon>Rotaria</taxon>
    </lineage>
</organism>
<evidence type="ECO:0000256" key="4">
    <source>
        <dbReference type="ARBA" id="ARBA00022741"/>
    </source>
</evidence>
<dbReference type="EMBL" id="CAJOBG010002518">
    <property type="protein sequence ID" value="CAF4011860.1"/>
    <property type="molecule type" value="Genomic_DNA"/>
</dbReference>
<feature type="region of interest" description="Disordered" evidence="10">
    <location>
        <begin position="889"/>
        <end position="938"/>
    </location>
</feature>
<dbReference type="CDD" id="cd10230">
    <property type="entry name" value="ASKHA_NBD_HSP70_HYOU1"/>
    <property type="match status" value="1"/>
</dbReference>
<dbReference type="InterPro" id="IPR029048">
    <property type="entry name" value="HSP70_C_sf"/>
</dbReference>
<comment type="similarity">
    <text evidence="2">Belongs to the heat shock protein 70 family.</text>
</comment>
<dbReference type="Pfam" id="PF00012">
    <property type="entry name" value="HSP70"/>
    <property type="match status" value="1"/>
</dbReference>
<keyword evidence="14" id="KW-1185">Reference proteome</keyword>
<feature type="compositionally biased region" description="Low complexity" evidence="10">
    <location>
        <begin position="913"/>
        <end position="931"/>
    </location>
</feature>
<dbReference type="FunFam" id="3.30.30.30:FF:000004">
    <property type="entry name" value="hypoxia up-regulated protein 1"/>
    <property type="match status" value="1"/>
</dbReference>
<evidence type="ECO:0000256" key="3">
    <source>
        <dbReference type="ARBA" id="ARBA00022729"/>
    </source>
</evidence>
<dbReference type="Gene3D" id="3.90.640.10">
    <property type="entry name" value="Actin, Chain A, domain 4"/>
    <property type="match status" value="1"/>
</dbReference>
<dbReference type="InterPro" id="IPR043129">
    <property type="entry name" value="ATPase_NBD"/>
</dbReference>
<evidence type="ECO:0000313" key="12">
    <source>
        <dbReference type="EMBL" id="CAF4011860.1"/>
    </source>
</evidence>
<evidence type="ECO:0000256" key="6">
    <source>
        <dbReference type="ARBA" id="ARBA00022840"/>
    </source>
</evidence>
<feature type="compositionally biased region" description="Low complexity" evidence="10">
    <location>
        <begin position="639"/>
        <end position="661"/>
    </location>
</feature>
<dbReference type="GO" id="GO:0140662">
    <property type="term" value="F:ATP-dependent protein folding chaperone"/>
    <property type="evidence" value="ECO:0007669"/>
    <property type="project" value="InterPro"/>
</dbReference>
<dbReference type="InterPro" id="IPR013126">
    <property type="entry name" value="Hsp_70_fam"/>
</dbReference>
<dbReference type="SUPFAM" id="SSF53067">
    <property type="entry name" value="Actin-like ATPase domain"/>
    <property type="match status" value="2"/>
</dbReference>
<dbReference type="GO" id="GO:0005524">
    <property type="term" value="F:ATP binding"/>
    <property type="evidence" value="ECO:0007669"/>
    <property type="project" value="UniProtKB-KW"/>
</dbReference>
<dbReference type="Gene3D" id="2.60.34.10">
    <property type="entry name" value="Substrate Binding Domain Of DNAk, Chain A, domain 1"/>
    <property type="match status" value="1"/>
</dbReference>
<keyword evidence="4" id="KW-0547">Nucleotide-binding</keyword>
<dbReference type="Gene3D" id="3.30.420.40">
    <property type="match status" value="2"/>
</dbReference>
<gene>
    <name evidence="12" type="ORF">OVN521_LOCUS15668</name>
    <name evidence="13" type="ORF">UXM345_LOCUS19779</name>
</gene>
<accession>A0A819PBY1</accession>
<evidence type="ECO:0000256" key="7">
    <source>
        <dbReference type="ARBA" id="ARBA00023186"/>
    </source>
</evidence>
<keyword evidence="9" id="KW-0175">Coiled coil</keyword>
<dbReference type="InterPro" id="IPR029047">
    <property type="entry name" value="HSP70_peptide-bd_sf"/>
</dbReference>
<evidence type="ECO:0000256" key="5">
    <source>
        <dbReference type="ARBA" id="ARBA00022824"/>
    </source>
</evidence>
<proteinExistence type="inferred from homology"/>
<dbReference type="FunFam" id="3.90.640.10:FF:000004">
    <property type="entry name" value="Heat shock 70 kDa protein 4"/>
    <property type="match status" value="1"/>
</dbReference>
<feature type="compositionally biased region" description="Basic and acidic residues" evidence="10">
    <location>
        <begin position="607"/>
        <end position="633"/>
    </location>
</feature>
<keyword evidence="7" id="KW-0143">Chaperone</keyword>
<evidence type="ECO:0000313" key="14">
    <source>
        <dbReference type="Proteomes" id="UP000663866"/>
    </source>
</evidence>
<dbReference type="SUPFAM" id="SSF100934">
    <property type="entry name" value="Heat shock protein 70kD (HSP70), C-terminal subdomain"/>
    <property type="match status" value="1"/>
</dbReference>
<dbReference type="GO" id="GO:0034663">
    <property type="term" value="C:endoplasmic reticulum chaperone complex"/>
    <property type="evidence" value="ECO:0007669"/>
    <property type="project" value="TreeGrafter"/>
</dbReference>
<dbReference type="EMBL" id="CAJOBF010002862">
    <property type="protein sequence ID" value="CAF4060129.1"/>
    <property type="molecule type" value="Genomic_DNA"/>
</dbReference>
<dbReference type="GO" id="GO:0005788">
    <property type="term" value="C:endoplasmic reticulum lumen"/>
    <property type="evidence" value="ECO:0007669"/>
    <property type="project" value="UniProtKB-SubCell"/>
</dbReference>
<keyword evidence="11" id="KW-0472">Membrane</keyword>
<reference evidence="12" key="1">
    <citation type="submission" date="2021-02" db="EMBL/GenBank/DDBJ databases">
        <authorList>
            <person name="Nowell W R."/>
        </authorList>
    </citation>
    <scope>NUCLEOTIDE SEQUENCE</scope>
</reference>
<name>A0A819PBY1_9BILA</name>
<comment type="subcellular location">
    <subcellularLocation>
        <location evidence="1">Endoplasmic reticulum lumen</location>
    </subcellularLocation>
</comment>